<accession>A0A427YVK2</accession>
<dbReference type="GO" id="GO:0006620">
    <property type="term" value="P:post-translational protein targeting to endoplasmic reticulum membrane"/>
    <property type="evidence" value="ECO:0007669"/>
    <property type="project" value="TreeGrafter"/>
</dbReference>
<dbReference type="InterPro" id="IPR005624">
    <property type="entry name" value="PduO/GlcC-like"/>
</dbReference>
<dbReference type="GO" id="GO:0072380">
    <property type="term" value="C:TRC complex"/>
    <property type="evidence" value="ECO:0007669"/>
    <property type="project" value="TreeGrafter"/>
</dbReference>
<protein>
    <recommendedName>
        <fullName evidence="4">DUF967 domain protein</fullName>
    </recommendedName>
</protein>
<gene>
    <name evidence="2" type="ORF">EHS25_000165</name>
</gene>
<dbReference type="SUPFAM" id="SSF143744">
    <property type="entry name" value="GlcG-like"/>
    <property type="match status" value="1"/>
</dbReference>
<dbReference type="Gene3D" id="3.30.450.150">
    <property type="entry name" value="Haem-degrading domain"/>
    <property type="match status" value="1"/>
</dbReference>
<proteinExistence type="predicted"/>
<evidence type="ECO:0000313" key="2">
    <source>
        <dbReference type="EMBL" id="RSH95079.1"/>
    </source>
</evidence>
<feature type="compositionally biased region" description="Pro residues" evidence="1">
    <location>
        <begin position="53"/>
        <end position="66"/>
    </location>
</feature>
<feature type="region of interest" description="Disordered" evidence="1">
    <location>
        <begin position="42"/>
        <end position="71"/>
    </location>
</feature>
<keyword evidence="3" id="KW-1185">Reference proteome</keyword>
<dbReference type="Pfam" id="PF03928">
    <property type="entry name" value="HbpS-like"/>
    <property type="match status" value="1"/>
</dbReference>
<comment type="caution">
    <text evidence="2">The sequence shown here is derived from an EMBL/GenBank/DDBJ whole genome shotgun (WGS) entry which is preliminary data.</text>
</comment>
<reference evidence="2 3" key="1">
    <citation type="submission" date="2018-11" db="EMBL/GenBank/DDBJ databases">
        <title>Genome sequence of Saitozyma podzolica DSM 27192.</title>
        <authorList>
            <person name="Aliyu H."/>
            <person name="Gorte O."/>
            <person name="Ochsenreither K."/>
        </authorList>
    </citation>
    <scope>NUCLEOTIDE SEQUENCE [LARGE SCALE GENOMIC DNA]</scope>
    <source>
        <strain evidence="2 3">DSM 27192</strain>
    </source>
</reference>
<dbReference type="InterPro" id="IPR010371">
    <property type="entry name" value="YBR137W-like"/>
</dbReference>
<dbReference type="AlphaFoldDB" id="A0A427YVK2"/>
<evidence type="ECO:0000256" key="1">
    <source>
        <dbReference type="SAM" id="MobiDB-lite"/>
    </source>
</evidence>
<evidence type="ECO:0000313" key="3">
    <source>
        <dbReference type="Proteomes" id="UP000279259"/>
    </source>
</evidence>
<feature type="region of interest" description="Disordered" evidence="1">
    <location>
        <begin position="1"/>
        <end position="21"/>
    </location>
</feature>
<dbReference type="Proteomes" id="UP000279259">
    <property type="component" value="Unassembled WGS sequence"/>
</dbReference>
<dbReference type="PANTHER" id="PTHR28255:SF1">
    <property type="entry name" value="UPF0303 PROTEIN YBR137W"/>
    <property type="match status" value="1"/>
</dbReference>
<sequence>MSKFKPKPTELNTALPLDFDPSADTDFDLSYALSSALSPCSSLSLGQYSPSDSIPPLPPPPTPALPEPELHKPPERCQYLQHLERLQRIEHEQKSHQHLNGSNGNGVIPVPTLNHNHDHTVVEVDAEHTTPTLASTSLPPPSTSILFSAMSAPAPAQRQRELFDFSNPDQLLVLASFNHDIAWEIGSAIRARFVEDYPEHQSRGGPGIIVQVRTANGLVPFQTVIGDAEQIGPSNMEWAQAKYNSVMKYGKATLRFQYEINQKGKKPEDLGIHFPNHTVAGGAIPIWIKGCDLTPIGAVVVSGLPQKEDHQLILDTFNLKLKHLLA</sequence>
<evidence type="ECO:0008006" key="4">
    <source>
        <dbReference type="Google" id="ProtNLM"/>
    </source>
</evidence>
<dbReference type="STRING" id="1890683.A0A427YVK2"/>
<dbReference type="PANTHER" id="PTHR28255">
    <property type="match status" value="1"/>
</dbReference>
<dbReference type="OrthoDB" id="2209940at2759"/>
<name>A0A427YVK2_9TREE</name>
<dbReference type="EMBL" id="RSCD01000001">
    <property type="protein sequence ID" value="RSH95079.1"/>
    <property type="molecule type" value="Genomic_DNA"/>
</dbReference>
<organism evidence="2 3">
    <name type="scientific">Saitozyma podzolica</name>
    <dbReference type="NCBI Taxonomy" id="1890683"/>
    <lineage>
        <taxon>Eukaryota</taxon>
        <taxon>Fungi</taxon>
        <taxon>Dikarya</taxon>
        <taxon>Basidiomycota</taxon>
        <taxon>Agaricomycotina</taxon>
        <taxon>Tremellomycetes</taxon>
        <taxon>Tremellales</taxon>
        <taxon>Trimorphomycetaceae</taxon>
        <taxon>Saitozyma</taxon>
    </lineage>
</organism>
<dbReference type="InterPro" id="IPR038084">
    <property type="entry name" value="PduO/GlcC-like_sf"/>
</dbReference>